<evidence type="ECO:0000259" key="1">
    <source>
        <dbReference type="PROSITE" id="PS51186"/>
    </source>
</evidence>
<gene>
    <name evidence="2" type="ORF">SAMN04488498_1174</name>
</gene>
<name>A0A1I4DBK0_9HYPH</name>
<protein>
    <submittedName>
        <fullName evidence="2">Acetyltransferase (GNAT) family protein</fullName>
    </submittedName>
</protein>
<dbReference type="RefSeq" id="WP_149762452.1">
    <property type="nucleotide sequence ID" value="NZ_BSPE01000033.1"/>
</dbReference>
<dbReference type="CDD" id="cd04301">
    <property type="entry name" value="NAT_SF"/>
    <property type="match status" value="1"/>
</dbReference>
<dbReference type="OrthoDB" id="9787920at2"/>
<dbReference type="AlphaFoldDB" id="A0A1I4DBK0"/>
<dbReference type="Gene3D" id="3.40.630.30">
    <property type="match status" value="1"/>
</dbReference>
<dbReference type="SUPFAM" id="SSF55729">
    <property type="entry name" value="Acyl-CoA N-acyltransferases (Nat)"/>
    <property type="match status" value="1"/>
</dbReference>
<organism evidence="2 3">
    <name type="scientific">Neomesorhizobium albiziae</name>
    <dbReference type="NCBI Taxonomy" id="335020"/>
    <lineage>
        <taxon>Bacteria</taxon>
        <taxon>Pseudomonadati</taxon>
        <taxon>Pseudomonadota</taxon>
        <taxon>Alphaproteobacteria</taxon>
        <taxon>Hyphomicrobiales</taxon>
        <taxon>Phyllobacteriaceae</taxon>
        <taxon>Neomesorhizobium</taxon>
    </lineage>
</organism>
<dbReference type="Proteomes" id="UP000323300">
    <property type="component" value="Unassembled WGS sequence"/>
</dbReference>
<dbReference type="Pfam" id="PF00583">
    <property type="entry name" value="Acetyltransf_1"/>
    <property type="match status" value="1"/>
</dbReference>
<evidence type="ECO:0000313" key="3">
    <source>
        <dbReference type="Proteomes" id="UP000323300"/>
    </source>
</evidence>
<reference evidence="2 3" key="1">
    <citation type="submission" date="2016-10" db="EMBL/GenBank/DDBJ databases">
        <authorList>
            <person name="Varghese N."/>
            <person name="Submissions S."/>
        </authorList>
    </citation>
    <scope>NUCLEOTIDE SEQUENCE [LARGE SCALE GENOMIC DNA]</scope>
    <source>
        <strain evidence="2 3">DSM 21822</strain>
    </source>
</reference>
<keyword evidence="3" id="KW-1185">Reference proteome</keyword>
<sequence>MITLNVSTSIDDEAARFIGDGLDNYNVENAGPYNEEDLWIVARNGDGSVIGGLKGVSEYSWLFVAWLWIGAEHRKLGLGVQLLAKAEEIARQRGCLGIYLDSFTFQAPEFYKRQGYEEFGRIDNFPPGHSRVWLKKAL</sequence>
<dbReference type="PROSITE" id="PS51186">
    <property type="entry name" value="GNAT"/>
    <property type="match status" value="1"/>
</dbReference>
<keyword evidence="2" id="KW-0808">Transferase</keyword>
<feature type="domain" description="N-acetyltransferase" evidence="1">
    <location>
        <begin position="1"/>
        <end position="138"/>
    </location>
</feature>
<evidence type="ECO:0000313" key="2">
    <source>
        <dbReference type="EMBL" id="SFK90872.1"/>
    </source>
</evidence>
<dbReference type="EMBL" id="FOSL01000017">
    <property type="protein sequence ID" value="SFK90872.1"/>
    <property type="molecule type" value="Genomic_DNA"/>
</dbReference>
<dbReference type="GO" id="GO:0016747">
    <property type="term" value="F:acyltransferase activity, transferring groups other than amino-acyl groups"/>
    <property type="evidence" value="ECO:0007669"/>
    <property type="project" value="InterPro"/>
</dbReference>
<accession>A0A1I4DBK0</accession>
<dbReference type="InterPro" id="IPR016181">
    <property type="entry name" value="Acyl_CoA_acyltransferase"/>
</dbReference>
<proteinExistence type="predicted"/>
<dbReference type="InterPro" id="IPR000182">
    <property type="entry name" value="GNAT_dom"/>
</dbReference>